<feature type="compositionally biased region" description="Low complexity" evidence="2">
    <location>
        <begin position="21"/>
        <end position="30"/>
    </location>
</feature>
<evidence type="ECO:0000313" key="5">
    <source>
        <dbReference type="Proteomes" id="UP000473826"/>
    </source>
</evidence>
<dbReference type="PANTHER" id="PTHR10281">
    <property type="entry name" value="MEMBRANE-ASSOCIATED PROGESTERONE RECEPTOR COMPONENT-RELATED"/>
    <property type="match status" value="1"/>
</dbReference>
<dbReference type="InterPro" id="IPR050577">
    <property type="entry name" value="MAPR/NEUFC/NENF-like"/>
</dbReference>
<dbReference type="Pfam" id="PF00173">
    <property type="entry name" value="Cyt-b5"/>
    <property type="match status" value="1"/>
</dbReference>
<name>A0A7D8ZIU1_VANHU</name>
<comment type="caution">
    <text evidence="4">The sequence shown here is derived from an EMBL/GenBank/DDBJ whole genome shotgun (WGS) entry which is preliminary data.</text>
</comment>
<dbReference type="GO" id="GO:0016020">
    <property type="term" value="C:membrane"/>
    <property type="evidence" value="ECO:0007669"/>
    <property type="project" value="TreeGrafter"/>
</dbReference>
<dbReference type="InterPro" id="IPR001199">
    <property type="entry name" value="Cyt_B5-like_heme/steroid-bd"/>
</dbReference>
<feature type="region of interest" description="Disordered" evidence="2">
    <location>
        <begin position="1"/>
        <end position="36"/>
    </location>
</feature>
<dbReference type="Proteomes" id="UP000473826">
    <property type="component" value="Unassembled WGS sequence"/>
</dbReference>
<reference evidence="4 5" key="1">
    <citation type="journal article" date="2019" name="PLoS Genet.">
        <title>Convergent evolution of linked mating-type loci in basidiomycete fungi.</title>
        <authorList>
            <person name="Sun S."/>
            <person name="Coelho M.A."/>
            <person name="Heitman J."/>
            <person name="Nowrousian M."/>
        </authorList>
    </citation>
    <scope>NUCLEOTIDE SEQUENCE [LARGE SCALE GENOMIC DNA]</scope>
    <source>
        <strain evidence="4 5">CBS 4282</strain>
    </source>
</reference>
<dbReference type="PANTHER" id="PTHR10281:SF115">
    <property type="entry name" value="BINDING PROTEIN, PUTATIVE (AFU_ORTHOLOGUE AFUA_4G06240)-RELATED"/>
    <property type="match status" value="1"/>
</dbReference>
<dbReference type="GO" id="GO:0020037">
    <property type="term" value="F:heme binding"/>
    <property type="evidence" value="ECO:0007669"/>
    <property type="project" value="UniProtKB-ARBA"/>
</dbReference>
<dbReference type="AlphaFoldDB" id="A0A7D8ZIU1"/>
<dbReference type="Gene3D" id="3.10.120.10">
    <property type="entry name" value="Cytochrome b5-like heme/steroid binding domain"/>
    <property type="match status" value="1"/>
</dbReference>
<sequence length="136" mass="14530">MSSPAADLAPPKVSRGVLRTASSPRPRAAANPLPQDDPITVAELAKYDGSDPSKPIYVAIKGRVYDVSAKTEMYGKGSGYNVFAGKDASRGLGMSSLDAKDAVSDYSTLTEAQRKTLDQWDSFFAKRYNVVGKVVP</sequence>
<dbReference type="GO" id="GO:0005783">
    <property type="term" value="C:endoplasmic reticulum"/>
    <property type="evidence" value="ECO:0007669"/>
    <property type="project" value="TreeGrafter"/>
</dbReference>
<evidence type="ECO:0000256" key="1">
    <source>
        <dbReference type="ARBA" id="ARBA00038357"/>
    </source>
</evidence>
<evidence type="ECO:0000313" key="4">
    <source>
        <dbReference type="EMBL" id="TXT15925.1"/>
    </source>
</evidence>
<evidence type="ECO:0000259" key="3">
    <source>
        <dbReference type="SMART" id="SM01117"/>
    </source>
</evidence>
<dbReference type="EMBL" id="QKWK01000001">
    <property type="protein sequence ID" value="TXT15925.1"/>
    <property type="molecule type" value="Genomic_DNA"/>
</dbReference>
<comment type="similarity">
    <text evidence="1">Belongs to the cytochrome b5 family. MAPR subfamily.</text>
</comment>
<dbReference type="FunFam" id="3.10.120.10:FF:000003">
    <property type="entry name" value="membrane-associated progesterone receptor component 1"/>
    <property type="match status" value="1"/>
</dbReference>
<dbReference type="SMART" id="SM01117">
    <property type="entry name" value="Cyt-b5"/>
    <property type="match status" value="1"/>
</dbReference>
<keyword evidence="5" id="KW-1185">Reference proteome</keyword>
<dbReference type="InterPro" id="IPR036400">
    <property type="entry name" value="Cyt_B5-like_heme/steroid_sf"/>
</dbReference>
<accession>A0A7D8ZIU1</accession>
<dbReference type="SUPFAM" id="SSF55856">
    <property type="entry name" value="Cytochrome b5-like heme/steroid binding domain"/>
    <property type="match status" value="1"/>
</dbReference>
<dbReference type="OrthoDB" id="899at2759"/>
<organism evidence="4 5">
    <name type="scientific">Vanrija humicola</name>
    <name type="common">Yeast</name>
    <name type="synonym">Cryptococcus humicola</name>
    <dbReference type="NCBI Taxonomy" id="5417"/>
    <lineage>
        <taxon>Eukaryota</taxon>
        <taxon>Fungi</taxon>
        <taxon>Dikarya</taxon>
        <taxon>Basidiomycota</taxon>
        <taxon>Agaricomycotina</taxon>
        <taxon>Tremellomycetes</taxon>
        <taxon>Trichosporonales</taxon>
        <taxon>Trichosporonaceae</taxon>
        <taxon>Vanrija</taxon>
    </lineage>
</organism>
<gene>
    <name evidence="4" type="ORF">VHUM_00428</name>
</gene>
<proteinExistence type="inferred from homology"/>
<protein>
    <recommendedName>
        <fullName evidence="3">Cytochrome b5 heme-binding domain-containing protein</fullName>
    </recommendedName>
</protein>
<evidence type="ECO:0000256" key="2">
    <source>
        <dbReference type="SAM" id="MobiDB-lite"/>
    </source>
</evidence>
<feature type="domain" description="Cytochrome b5 heme-binding" evidence="3">
    <location>
        <begin position="39"/>
        <end position="135"/>
    </location>
</feature>